<dbReference type="Pfam" id="PF00733">
    <property type="entry name" value="Asn_synthase"/>
    <property type="match status" value="1"/>
</dbReference>
<dbReference type="AlphaFoldDB" id="A0A9Q9CFM6"/>
<keyword evidence="7 9" id="KW-0315">Glutamine amidotransferase</keyword>
<keyword evidence="12" id="KW-0436">Ligase</keyword>
<dbReference type="RefSeq" id="WP_212724222.1">
    <property type="nucleotide sequence ID" value="NZ_CP071250.1"/>
</dbReference>
<dbReference type="PIRSF" id="PIRSF001589">
    <property type="entry name" value="Asn_synthetase_glu-h"/>
    <property type="match status" value="1"/>
</dbReference>
<feature type="domain" description="Glutamine amidotransferase type-2" evidence="11">
    <location>
        <begin position="2"/>
        <end position="212"/>
    </location>
</feature>
<proteinExistence type="inferred from homology"/>
<evidence type="ECO:0000313" key="13">
    <source>
        <dbReference type="Proteomes" id="UP001058072"/>
    </source>
</evidence>
<dbReference type="EC" id="6.3.5.4" evidence="3"/>
<dbReference type="NCBIfam" id="TIGR01536">
    <property type="entry name" value="asn_synth_AEB"/>
    <property type="match status" value="1"/>
</dbReference>
<protein>
    <recommendedName>
        <fullName evidence="3">asparagine synthase (glutamine-hydrolyzing)</fullName>
        <ecNumber evidence="3">6.3.5.4</ecNumber>
    </recommendedName>
</protein>
<dbReference type="GO" id="GO:0005524">
    <property type="term" value="F:ATP binding"/>
    <property type="evidence" value="ECO:0007669"/>
    <property type="project" value="UniProtKB-KW"/>
</dbReference>
<feature type="active site" description="For GATase activity" evidence="9">
    <location>
        <position position="2"/>
    </location>
</feature>
<keyword evidence="6 9" id="KW-0061">Asparagine biosynthesis</keyword>
<dbReference type="InterPro" id="IPR014729">
    <property type="entry name" value="Rossmann-like_a/b/a_fold"/>
</dbReference>
<comment type="pathway">
    <text evidence="1">Amino-acid biosynthesis; L-asparagine biosynthesis; L-asparagine from L-aspartate (L-Gln route): step 1/1.</text>
</comment>
<dbReference type="SUPFAM" id="SSF52402">
    <property type="entry name" value="Adenine nucleotide alpha hydrolases-like"/>
    <property type="match status" value="1"/>
</dbReference>
<dbReference type="PANTHER" id="PTHR43284">
    <property type="entry name" value="ASPARAGINE SYNTHETASE (GLUTAMINE-HYDROLYZING)"/>
    <property type="match status" value="1"/>
</dbReference>
<evidence type="ECO:0000256" key="3">
    <source>
        <dbReference type="ARBA" id="ARBA00012737"/>
    </source>
</evidence>
<evidence type="ECO:0000256" key="5">
    <source>
        <dbReference type="ARBA" id="ARBA00022840"/>
    </source>
</evidence>
<dbReference type="CDD" id="cd01991">
    <property type="entry name" value="Asn_synthase_B_C"/>
    <property type="match status" value="1"/>
</dbReference>
<comment type="catalytic activity">
    <reaction evidence="8">
        <text>L-aspartate + L-glutamine + ATP + H2O = L-asparagine + L-glutamate + AMP + diphosphate + H(+)</text>
        <dbReference type="Rhea" id="RHEA:12228"/>
        <dbReference type="ChEBI" id="CHEBI:15377"/>
        <dbReference type="ChEBI" id="CHEBI:15378"/>
        <dbReference type="ChEBI" id="CHEBI:29985"/>
        <dbReference type="ChEBI" id="CHEBI:29991"/>
        <dbReference type="ChEBI" id="CHEBI:30616"/>
        <dbReference type="ChEBI" id="CHEBI:33019"/>
        <dbReference type="ChEBI" id="CHEBI:58048"/>
        <dbReference type="ChEBI" id="CHEBI:58359"/>
        <dbReference type="ChEBI" id="CHEBI:456215"/>
        <dbReference type="EC" id="6.3.5.4"/>
    </reaction>
</comment>
<dbReference type="InterPro" id="IPR001962">
    <property type="entry name" value="Asn_synthase"/>
</dbReference>
<organism evidence="12 13">
    <name type="scientific">Turicibacter bilis</name>
    <dbReference type="NCBI Taxonomy" id="2735723"/>
    <lineage>
        <taxon>Bacteria</taxon>
        <taxon>Bacillati</taxon>
        <taxon>Bacillota</taxon>
        <taxon>Erysipelotrichia</taxon>
        <taxon>Erysipelotrichales</taxon>
        <taxon>Turicibacteraceae</taxon>
        <taxon>Turicibacter</taxon>
    </lineage>
</organism>
<keyword evidence="5" id="KW-0067">ATP-binding</keyword>
<evidence type="ECO:0000259" key="11">
    <source>
        <dbReference type="PROSITE" id="PS51278"/>
    </source>
</evidence>
<evidence type="ECO:0000256" key="7">
    <source>
        <dbReference type="ARBA" id="ARBA00022962"/>
    </source>
</evidence>
<dbReference type="InterPro" id="IPR051786">
    <property type="entry name" value="ASN_synthetase/amidase"/>
</dbReference>
<gene>
    <name evidence="12" type="primary">asnB</name>
    <name evidence="12" type="ORF">J0J70_08695</name>
</gene>
<comment type="similarity">
    <text evidence="2">Belongs to the asparagine synthetase family.</text>
</comment>
<dbReference type="PANTHER" id="PTHR43284:SF1">
    <property type="entry name" value="ASPARAGINE SYNTHETASE"/>
    <property type="match status" value="1"/>
</dbReference>
<dbReference type="InterPro" id="IPR029055">
    <property type="entry name" value="Ntn_hydrolases_N"/>
</dbReference>
<reference evidence="12" key="1">
    <citation type="submission" date="2021-03" db="EMBL/GenBank/DDBJ databases">
        <title>Comparative Genomics and Metabolomics in the genus Turicibacter.</title>
        <authorList>
            <person name="Maki J."/>
            <person name="Looft T."/>
        </authorList>
    </citation>
    <scope>NUCLEOTIDE SEQUENCE</scope>
    <source>
        <strain evidence="12">ISU324</strain>
    </source>
</reference>
<dbReference type="GO" id="GO:0006529">
    <property type="term" value="P:asparagine biosynthetic process"/>
    <property type="evidence" value="ECO:0007669"/>
    <property type="project" value="UniProtKB-KW"/>
</dbReference>
<dbReference type="CDD" id="cd00712">
    <property type="entry name" value="AsnB"/>
    <property type="match status" value="1"/>
</dbReference>
<name>A0A9Q9CFM6_9FIRM</name>
<dbReference type="Proteomes" id="UP001058072">
    <property type="component" value="Chromosome"/>
</dbReference>
<dbReference type="InterPro" id="IPR006426">
    <property type="entry name" value="Asn_synth_AEB"/>
</dbReference>
<feature type="site" description="Important for beta-aspartyl-AMP intermediate formation" evidence="10">
    <location>
        <position position="361"/>
    </location>
</feature>
<dbReference type="EMBL" id="CP071250">
    <property type="protein sequence ID" value="UUF07700.1"/>
    <property type="molecule type" value="Genomic_DNA"/>
</dbReference>
<keyword evidence="9" id="KW-0028">Amino-acid biosynthesis</keyword>
<evidence type="ECO:0000256" key="6">
    <source>
        <dbReference type="ARBA" id="ARBA00022888"/>
    </source>
</evidence>
<dbReference type="SUPFAM" id="SSF56235">
    <property type="entry name" value="N-terminal nucleophile aminohydrolases (Ntn hydrolases)"/>
    <property type="match status" value="1"/>
</dbReference>
<accession>A0A9Q9CFM6</accession>
<dbReference type="GO" id="GO:0005829">
    <property type="term" value="C:cytosol"/>
    <property type="evidence" value="ECO:0007669"/>
    <property type="project" value="TreeGrafter"/>
</dbReference>
<evidence type="ECO:0000256" key="9">
    <source>
        <dbReference type="PIRSR" id="PIRSR001589-1"/>
    </source>
</evidence>
<dbReference type="GO" id="GO:0004066">
    <property type="term" value="F:asparagine synthase (glutamine-hydrolyzing) activity"/>
    <property type="evidence" value="ECO:0007669"/>
    <property type="project" value="UniProtKB-EC"/>
</dbReference>
<dbReference type="Gene3D" id="3.60.20.10">
    <property type="entry name" value="Glutamine Phosphoribosylpyrophosphate, subunit 1, domain 1"/>
    <property type="match status" value="1"/>
</dbReference>
<evidence type="ECO:0000256" key="2">
    <source>
        <dbReference type="ARBA" id="ARBA00005752"/>
    </source>
</evidence>
<evidence type="ECO:0000256" key="10">
    <source>
        <dbReference type="PIRSR" id="PIRSR001589-3"/>
    </source>
</evidence>
<dbReference type="Pfam" id="PF13537">
    <property type="entry name" value="GATase_7"/>
    <property type="match status" value="1"/>
</dbReference>
<dbReference type="InterPro" id="IPR033738">
    <property type="entry name" value="AsnB_N"/>
</dbReference>
<keyword evidence="4" id="KW-0547">Nucleotide-binding</keyword>
<dbReference type="PROSITE" id="PS51278">
    <property type="entry name" value="GATASE_TYPE_2"/>
    <property type="match status" value="1"/>
</dbReference>
<sequence>MCGLVVLMKNKTTIEDLQFMQYALQQIKHRGPDDEQLYVSEQLILGFNRLSIIDLEGGSQPFHSSDKTCHLVFNGEIYNYLELRTQLEKLGFSFETSCESEVIVTLYQLLGLEFMSQLRGMFSLVLYDEITQELIAVRDRFGIKPLYYYHFDDGIFLTSELKVFKSIYDKEQFLDFKALQHYFTFQYIPEPDTCLIDIKALEAGTYLTYSLEKGLRIKTYATVELLPTKKTSYVLKEELQQAIVSSVKSHLQSEVEVGCFLSGGIDSTILTTCAKAFKEDLKAFTIGFEEEDYSEINEAIKTAEKLKLDLTTKTLNAHEFMKEARQAIEFLDSPVADPSSVAIYSIAREARKHVKVILSGEGADELFGGYRIYREVDALKLFHPIPKPMKQILLWVANHLPNMKGKNFIRRGCIPLRDRYVGNAFVFNEQEKEQLLSFYEPSHSFTKITHPIYDQIKNLDPLTQMQMIDLKTWLRGDLLVKSDRLTMAHALELRVPFLDQQVLELAKYLTHREKIEGVQTKILLREAFEGFIPAHVLEAPKKGYPVPLKKWFKNELFDEARDIILAPSCEHLINQQVALSYLEAHAKGRGDHSRKIWTLMTFILWYESWVK</sequence>
<dbReference type="Gene3D" id="3.40.50.620">
    <property type="entry name" value="HUPs"/>
    <property type="match status" value="1"/>
</dbReference>
<dbReference type="InterPro" id="IPR017932">
    <property type="entry name" value="GATase_2_dom"/>
</dbReference>
<evidence type="ECO:0000256" key="1">
    <source>
        <dbReference type="ARBA" id="ARBA00005187"/>
    </source>
</evidence>
<evidence type="ECO:0000313" key="12">
    <source>
        <dbReference type="EMBL" id="UUF07700.1"/>
    </source>
</evidence>
<evidence type="ECO:0000256" key="8">
    <source>
        <dbReference type="ARBA" id="ARBA00048741"/>
    </source>
</evidence>
<evidence type="ECO:0000256" key="4">
    <source>
        <dbReference type="ARBA" id="ARBA00022741"/>
    </source>
</evidence>